<proteinExistence type="predicted"/>
<evidence type="ECO:0000313" key="1">
    <source>
        <dbReference type="Proteomes" id="UP000887576"/>
    </source>
</evidence>
<organism evidence="1 2">
    <name type="scientific">Panagrolaimus sp. JU765</name>
    <dbReference type="NCBI Taxonomy" id="591449"/>
    <lineage>
        <taxon>Eukaryota</taxon>
        <taxon>Metazoa</taxon>
        <taxon>Ecdysozoa</taxon>
        <taxon>Nematoda</taxon>
        <taxon>Chromadorea</taxon>
        <taxon>Rhabditida</taxon>
        <taxon>Tylenchina</taxon>
        <taxon>Panagrolaimomorpha</taxon>
        <taxon>Panagrolaimoidea</taxon>
        <taxon>Panagrolaimidae</taxon>
        <taxon>Panagrolaimus</taxon>
    </lineage>
</organism>
<name>A0AC34R1N8_9BILA</name>
<protein>
    <submittedName>
        <fullName evidence="2">NADH dehydrogenase subunit 6</fullName>
    </submittedName>
</protein>
<accession>A0AC34R1N8</accession>
<dbReference type="WBParaSite" id="JU765_v2.g2576.t1">
    <property type="protein sequence ID" value="JU765_v2.g2576.t1"/>
    <property type="gene ID" value="JU765_v2.g2576"/>
</dbReference>
<evidence type="ECO:0000313" key="2">
    <source>
        <dbReference type="WBParaSite" id="JU765_v2.g2576.t1"/>
    </source>
</evidence>
<sequence length="201" mass="22238">MKSCLWSFCSLICFFSVFVGYPVFFILFPKIGSIITIVCHFSLILIALIGLPPFFKFGPKEFDSLVLKAFCCPVLIYQISASCVSIFVSWTIYDHPGDVDCNKTKDIYPDCQVLLICTIMILCISSYGISVAKNKLTDAWASIDDNISKTDVMLVQLTILGGMLIIFTSLPLIILGYGNEGLFEIKNLQNTPKVTSVVGSK</sequence>
<reference evidence="2" key="1">
    <citation type="submission" date="2022-11" db="UniProtKB">
        <authorList>
            <consortium name="WormBaseParasite"/>
        </authorList>
    </citation>
    <scope>IDENTIFICATION</scope>
</reference>
<dbReference type="Proteomes" id="UP000887576">
    <property type="component" value="Unplaced"/>
</dbReference>